<evidence type="ECO:0000313" key="2">
    <source>
        <dbReference type="EMBL" id="ASJ53828.1"/>
    </source>
</evidence>
<organism evidence="2 3">
    <name type="scientific">Brevibacillus formosus</name>
    <dbReference type="NCBI Taxonomy" id="54913"/>
    <lineage>
        <taxon>Bacteria</taxon>
        <taxon>Bacillati</taxon>
        <taxon>Bacillota</taxon>
        <taxon>Bacilli</taxon>
        <taxon>Bacillales</taxon>
        <taxon>Paenibacillaceae</taxon>
        <taxon>Brevibacillus</taxon>
    </lineage>
</organism>
<evidence type="ECO:0000256" key="1">
    <source>
        <dbReference type="SAM" id="MobiDB-lite"/>
    </source>
</evidence>
<dbReference type="Proteomes" id="UP000197781">
    <property type="component" value="Chromosome"/>
</dbReference>
<dbReference type="NCBIfam" id="NF041373">
    <property type="entry name" value="HGG_STG"/>
    <property type="match status" value="1"/>
</dbReference>
<dbReference type="InterPro" id="IPR047675">
    <property type="entry name" value="Putative_zinc-bd"/>
</dbReference>
<dbReference type="KEGG" id="bfm:BP422_09880"/>
<sequence>MEKKLCGAKTKSGEPCKKAALANGRCRFHGGKSTGPKDPSKLKGNKNALKHGLYETIWEDTLTDEERELLAQVSTDPKAQVESELKLSEIRILRMMRRIKQEEQKKKPNSALIRAIEEGITRIGMNKVSLVRESSRLLEVQGKKSDGSLDQLVEILAQARKERAGKEHKG</sequence>
<reference evidence="2 3" key="1">
    <citation type="submission" date="2016-11" db="EMBL/GenBank/DDBJ databases">
        <authorList>
            <person name="Jaros S."/>
            <person name="Januszkiewicz K."/>
            <person name="Wedrychowicz H."/>
        </authorList>
    </citation>
    <scope>NUCLEOTIDE SEQUENCE [LARGE SCALE GENOMIC DNA]</scope>
    <source>
        <strain evidence="2 3">NF2</strain>
    </source>
</reference>
<dbReference type="EMBL" id="CP018145">
    <property type="protein sequence ID" value="ASJ53828.1"/>
    <property type="molecule type" value="Genomic_DNA"/>
</dbReference>
<dbReference type="AlphaFoldDB" id="A0A220MFM4"/>
<proteinExistence type="predicted"/>
<evidence type="ECO:0000313" key="3">
    <source>
        <dbReference type="Proteomes" id="UP000197781"/>
    </source>
</evidence>
<gene>
    <name evidence="2" type="ORF">BP422_09880</name>
</gene>
<feature type="region of interest" description="Disordered" evidence="1">
    <location>
        <begin position="27"/>
        <end position="46"/>
    </location>
</feature>
<accession>A0A220MFM4</accession>
<name>A0A220MFM4_9BACL</name>
<protein>
    <submittedName>
        <fullName evidence="2">Uncharacterized protein</fullName>
    </submittedName>
</protein>